<dbReference type="InterPro" id="IPR001466">
    <property type="entry name" value="Beta-lactam-related"/>
</dbReference>
<dbReference type="EMBL" id="UXUI01011162">
    <property type="protein sequence ID" value="VDD96004.1"/>
    <property type="molecule type" value="Genomic_DNA"/>
</dbReference>
<dbReference type="STRING" id="51028.A0A0N4VKQ9"/>
<dbReference type="PANTHER" id="PTHR43319:SF1">
    <property type="entry name" value="BETA-LACTAMASE-RELATED DOMAIN-CONTAINING PROTEIN"/>
    <property type="match status" value="1"/>
</dbReference>
<sequence length="391" mass="45268">MQQTDLFKYHIDGFAQQPFMDLKKIFVKNFELGLETAGAAFAVYYKDQLVVDLYGGYADREQQIPWTKHTMAIILSALSLAMLIDRGYANYDDYVCKYWPQFASNGKQNITIRQITNHQSGLVYGDQTFTIEDVEIPEKMSKKIEKMQPIWEPGTDCGYHTLTFGFLIDQIVRRVDEQKRGVVQYLEDEVINKHGLNNISIGLRTSEDNKRVAVIYEASKQELLEEGKRNPEALRKFALCDNKHLKRVYENWPWVKICDYNNPKIRQLKMPSNMGIGTARSLAQLHHLITQGKLLSLNFLVQISRPQLENQMDLINCYPENKGYGWQYFKNPMGYWNFGHSGYGGQNVRIDLQSNVTYVYMCNGLKAADGDDVEPFSKLQKKLYECLRTLN</sequence>
<keyword evidence="3" id="KW-1185">Reference proteome</keyword>
<dbReference type="Proteomes" id="UP000274131">
    <property type="component" value="Unassembled WGS sequence"/>
</dbReference>
<dbReference type="Gene3D" id="3.40.710.10">
    <property type="entry name" value="DD-peptidase/beta-lactamase superfamily"/>
    <property type="match status" value="1"/>
</dbReference>
<dbReference type="SUPFAM" id="SSF56601">
    <property type="entry name" value="beta-lactamase/transpeptidase-like"/>
    <property type="match status" value="1"/>
</dbReference>
<protein>
    <submittedName>
        <fullName evidence="4">Beta-lactamase domain-containing protein</fullName>
    </submittedName>
</protein>
<evidence type="ECO:0000313" key="2">
    <source>
        <dbReference type="EMBL" id="VDD96004.1"/>
    </source>
</evidence>
<dbReference type="WBParaSite" id="EVEC_0001144701-mRNA-1">
    <property type="protein sequence ID" value="EVEC_0001144701-mRNA-1"/>
    <property type="gene ID" value="EVEC_0001144701"/>
</dbReference>
<reference evidence="4" key="1">
    <citation type="submission" date="2017-02" db="UniProtKB">
        <authorList>
            <consortium name="WormBaseParasite"/>
        </authorList>
    </citation>
    <scope>IDENTIFICATION</scope>
</reference>
<dbReference type="OrthoDB" id="5946976at2759"/>
<dbReference type="PANTHER" id="PTHR43319">
    <property type="entry name" value="BETA-LACTAMASE-RELATED"/>
    <property type="match status" value="1"/>
</dbReference>
<proteinExistence type="predicted"/>
<dbReference type="Pfam" id="PF00144">
    <property type="entry name" value="Beta-lactamase"/>
    <property type="match status" value="1"/>
</dbReference>
<organism evidence="4">
    <name type="scientific">Enterobius vermicularis</name>
    <name type="common">Human pinworm</name>
    <dbReference type="NCBI Taxonomy" id="51028"/>
    <lineage>
        <taxon>Eukaryota</taxon>
        <taxon>Metazoa</taxon>
        <taxon>Ecdysozoa</taxon>
        <taxon>Nematoda</taxon>
        <taxon>Chromadorea</taxon>
        <taxon>Rhabditida</taxon>
        <taxon>Spirurina</taxon>
        <taxon>Oxyuridomorpha</taxon>
        <taxon>Oxyuroidea</taxon>
        <taxon>Oxyuridae</taxon>
        <taxon>Enterobius</taxon>
    </lineage>
</organism>
<name>A0A0N4VKQ9_ENTVE</name>
<evidence type="ECO:0000313" key="3">
    <source>
        <dbReference type="Proteomes" id="UP000274131"/>
    </source>
</evidence>
<evidence type="ECO:0000313" key="4">
    <source>
        <dbReference type="WBParaSite" id="EVEC_0001144701-mRNA-1"/>
    </source>
</evidence>
<reference evidence="2 3" key="2">
    <citation type="submission" date="2018-10" db="EMBL/GenBank/DDBJ databases">
        <authorList>
            <consortium name="Pathogen Informatics"/>
        </authorList>
    </citation>
    <scope>NUCLEOTIDE SEQUENCE [LARGE SCALE GENOMIC DNA]</scope>
</reference>
<dbReference type="InterPro" id="IPR012338">
    <property type="entry name" value="Beta-lactam/transpept-like"/>
</dbReference>
<gene>
    <name evidence="2" type="ORF">EVEC_LOCUS10755</name>
</gene>
<dbReference type="InterPro" id="IPR052907">
    <property type="entry name" value="Beta-lactamase/esterase"/>
</dbReference>
<dbReference type="AlphaFoldDB" id="A0A0N4VKQ9"/>
<accession>A0A0N4VKQ9</accession>
<evidence type="ECO:0000259" key="1">
    <source>
        <dbReference type="Pfam" id="PF00144"/>
    </source>
</evidence>
<feature type="domain" description="Beta-lactamase-related" evidence="1">
    <location>
        <begin position="30"/>
        <end position="371"/>
    </location>
</feature>